<evidence type="ECO:0000313" key="2">
    <source>
        <dbReference type="EMBL" id="TYC08746.1"/>
    </source>
</evidence>
<gene>
    <name evidence="2" type="ORF">FXF65_37750</name>
</gene>
<proteinExistence type="predicted"/>
<dbReference type="AlphaFoldDB" id="A0A5D0TTQ6"/>
<dbReference type="Gene3D" id="3.40.630.30">
    <property type="match status" value="1"/>
</dbReference>
<dbReference type="InterPro" id="IPR016181">
    <property type="entry name" value="Acyl_CoA_acyltransferase"/>
</dbReference>
<organism evidence="2 3">
    <name type="scientific">Actinomadura syzygii</name>
    <dbReference type="NCBI Taxonomy" id="1427538"/>
    <lineage>
        <taxon>Bacteria</taxon>
        <taxon>Bacillati</taxon>
        <taxon>Actinomycetota</taxon>
        <taxon>Actinomycetes</taxon>
        <taxon>Streptosporangiales</taxon>
        <taxon>Thermomonosporaceae</taxon>
        <taxon>Actinomadura</taxon>
    </lineage>
</organism>
<dbReference type="OrthoDB" id="4095657at2"/>
<accession>A0A5D0TTQ6</accession>
<dbReference type="Proteomes" id="UP000322634">
    <property type="component" value="Unassembled WGS sequence"/>
</dbReference>
<sequence>MLVMRSASAADGPAVRELIAARCDWMEERGLPSWRPSIDDLVSQCDNPCGDVWVLELDGSRVLGRTTLQEQGPPWGWTEAEKTEPALYMTTSVTDPCFREVKPGTLMAWWAVDQAAQRGACWVRRDCLFPELAKYYQSQGYELVREVERGRHRLYMMARAAERLELTERFARAATGMR</sequence>
<keyword evidence="3" id="KW-1185">Reference proteome</keyword>
<dbReference type="GO" id="GO:0016747">
    <property type="term" value="F:acyltransferase activity, transferring groups other than amino-acyl groups"/>
    <property type="evidence" value="ECO:0007669"/>
    <property type="project" value="InterPro"/>
</dbReference>
<comment type="caution">
    <text evidence="2">The sequence shown here is derived from an EMBL/GenBank/DDBJ whole genome shotgun (WGS) entry which is preliminary data.</text>
</comment>
<evidence type="ECO:0000259" key="1">
    <source>
        <dbReference type="PROSITE" id="PS51186"/>
    </source>
</evidence>
<name>A0A5D0TTQ6_9ACTN</name>
<dbReference type="SUPFAM" id="SSF55729">
    <property type="entry name" value="Acyl-CoA N-acyltransferases (Nat)"/>
    <property type="match status" value="1"/>
</dbReference>
<dbReference type="InterPro" id="IPR000182">
    <property type="entry name" value="GNAT_dom"/>
</dbReference>
<protein>
    <submittedName>
        <fullName evidence="2">GNAT family N-acetyltransferase</fullName>
    </submittedName>
</protein>
<keyword evidence="2" id="KW-0808">Transferase</keyword>
<feature type="domain" description="N-acetyltransferase" evidence="1">
    <location>
        <begin position="2"/>
        <end position="162"/>
    </location>
</feature>
<dbReference type="EMBL" id="VSFF01000016">
    <property type="protein sequence ID" value="TYC08746.1"/>
    <property type="molecule type" value="Genomic_DNA"/>
</dbReference>
<dbReference type="PROSITE" id="PS51186">
    <property type="entry name" value="GNAT"/>
    <property type="match status" value="1"/>
</dbReference>
<reference evidence="2 3" key="1">
    <citation type="submission" date="2019-08" db="EMBL/GenBank/DDBJ databases">
        <title>Actinomadura sp. nov. CYP1-5 isolated from mountain soil.</title>
        <authorList>
            <person name="Songsumanus A."/>
            <person name="Kuncharoen N."/>
            <person name="Kudo T."/>
            <person name="Yuki M."/>
            <person name="Igarashi Y."/>
            <person name="Tanasupawat S."/>
        </authorList>
    </citation>
    <scope>NUCLEOTIDE SEQUENCE [LARGE SCALE GENOMIC DNA]</scope>
    <source>
        <strain evidence="2 3">GKU157</strain>
    </source>
</reference>
<evidence type="ECO:0000313" key="3">
    <source>
        <dbReference type="Proteomes" id="UP000322634"/>
    </source>
</evidence>